<accession>A0ABV0JBW1</accession>
<comment type="caution">
    <text evidence="2">The sequence shown here is derived from an EMBL/GenBank/DDBJ whole genome shotgun (WGS) entry which is preliminary data.</text>
</comment>
<protein>
    <submittedName>
        <fullName evidence="2">Uncharacterized protein</fullName>
    </submittedName>
</protein>
<gene>
    <name evidence="2" type="ORF">NC998_15835</name>
</gene>
<dbReference type="EMBL" id="JAMPKM010000009">
    <property type="protein sequence ID" value="MEP0818570.1"/>
    <property type="molecule type" value="Genomic_DNA"/>
</dbReference>
<keyword evidence="1" id="KW-0812">Transmembrane</keyword>
<keyword evidence="3" id="KW-1185">Reference proteome</keyword>
<keyword evidence="1" id="KW-1133">Transmembrane helix</keyword>
<dbReference type="RefSeq" id="WP_190436834.1">
    <property type="nucleotide sequence ID" value="NZ_JAMPKM010000009.1"/>
</dbReference>
<evidence type="ECO:0000313" key="3">
    <source>
        <dbReference type="Proteomes" id="UP001464891"/>
    </source>
</evidence>
<sequence>MSDSFSSRSAVVIHAIAITAAVAFLSGHSQLKRTVPSAQAPTSSIQLSAQR</sequence>
<keyword evidence="1" id="KW-0472">Membrane</keyword>
<evidence type="ECO:0000313" key="2">
    <source>
        <dbReference type="EMBL" id="MEP0818570.1"/>
    </source>
</evidence>
<dbReference type="Proteomes" id="UP001464891">
    <property type="component" value="Unassembled WGS sequence"/>
</dbReference>
<organism evidence="2 3">
    <name type="scientific">Trichocoleus desertorum GB2-A4</name>
    <dbReference type="NCBI Taxonomy" id="2933944"/>
    <lineage>
        <taxon>Bacteria</taxon>
        <taxon>Bacillati</taxon>
        <taxon>Cyanobacteriota</taxon>
        <taxon>Cyanophyceae</taxon>
        <taxon>Leptolyngbyales</taxon>
        <taxon>Trichocoleusaceae</taxon>
        <taxon>Trichocoleus</taxon>
    </lineage>
</organism>
<proteinExistence type="predicted"/>
<feature type="transmembrane region" description="Helical" evidence="1">
    <location>
        <begin position="6"/>
        <end position="25"/>
    </location>
</feature>
<reference evidence="2 3" key="1">
    <citation type="submission" date="2022-04" db="EMBL/GenBank/DDBJ databases">
        <title>Positive selection, recombination, and allopatry shape intraspecific diversity of widespread and dominant cyanobacteria.</title>
        <authorList>
            <person name="Wei J."/>
            <person name="Shu W."/>
            <person name="Hu C."/>
        </authorList>
    </citation>
    <scope>NUCLEOTIDE SEQUENCE [LARGE SCALE GENOMIC DNA]</scope>
    <source>
        <strain evidence="2 3">GB2-A4</strain>
    </source>
</reference>
<evidence type="ECO:0000256" key="1">
    <source>
        <dbReference type="SAM" id="Phobius"/>
    </source>
</evidence>
<name>A0ABV0JBW1_9CYAN</name>